<dbReference type="SFLD" id="SFLDS00003">
    <property type="entry name" value="Haloacid_Dehalogenase"/>
    <property type="match status" value="1"/>
</dbReference>
<evidence type="ECO:0000313" key="2">
    <source>
        <dbReference type="Proteomes" id="UP000019402"/>
    </source>
</evidence>
<dbReference type="EMBL" id="BAMD01000009">
    <property type="protein sequence ID" value="GAF02479.1"/>
    <property type="molecule type" value="Genomic_DNA"/>
</dbReference>
<dbReference type="InterPro" id="IPR023214">
    <property type="entry name" value="HAD_sf"/>
</dbReference>
<gene>
    <name evidence="1" type="ORF">JCM21142_31114</name>
</gene>
<dbReference type="InterPro" id="IPR036412">
    <property type="entry name" value="HAD-like_sf"/>
</dbReference>
<dbReference type="AlphaFoldDB" id="W7YIX4"/>
<comment type="caution">
    <text evidence="1">The sequence shown here is derived from an EMBL/GenBank/DDBJ whole genome shotgun (WGS) entry which is preliminary data.</text>
</comment>
<evidence type="ECO:0000313" key="1">
    <source>
        <dbReference type="EMBL" id="GAF02479.1"/>
    </source>
</evidence>
<dbReference type="eggNOG" id="COG1011">
    <property type="taxonomic scope" value="Bacteria"/>
</dbReference>
<dbReference type="Proteomes" id="UP000019402">
    <property type="component" value="Unassembled WGS sequence"/>
</dbReference>
<dbReference type="PANTHER" id="PTHR43611">
    <property type="entry name" value="ALPHA-D-GLUCOSE 1-PHOSPHATE PHOSPHATASE"/>
    <property type="match status" value="1"/>
</dbReference>
<protein>
    <submittedName>
        <fullName evidence="1">Phosphatase YihX</fullName>
    </submittedName>
</protein>
<dbReference type="InterPro" id="IPR023198">
    <property type="entry name" value="PGP-like_dom2"/>
</dbReference>
<dbReference type="SFLD" id="SFLDG01129">
    <property type="entry name" value="C1.5:_HAD__Beta-PGM__Phosphata"/>
    <property type="match status" value="1"/>
</dbReference>
<dbReference type="InterPro" id="IPR006439">
    <property type="entry name" value="HAD-SF_hydro_IA"/>
</dbReference>
<proteinExistence type="predicted"/>
<keyword evidence="2" id="KW-1185">Reference proteome</keyword>
<accession>W7YIX4</accession>
<name>W7YIX4_9BACT</name>
<reference evidence="1 2" key="1">
    <citation type="journal article" date="2014" name="Genome Announc.">
        <title>Draft Genome Sequence of Cytophaga fermentans JCM 21142T, a Facultative Anaerobe Isolated from Marine Mud.</title>
        <authorList>
            <person name="Starns D."/>
            <person name="Oshima K."/>
            <person name="Suda W."/>
            <person name="Iino T."/>
            <person name="Yuki M."/>
            <person name="Inoue J."/>
            <person name="Kitamura K."/>
            <person name="Iida T."/>
            <person name="Darby A."/>
            <person name="Hattori M."/>
            <person name="Ohkuma M."/>
        </authorList>
    </citation>
    <scope>NUCLEOTIDE SEQUENCE [LARGE SCALE GENOMIC DNA]</scope>
    <source>
        <strain evidence="1 2">JCM 21142</strain>
    </source>
</reference>
<dbReference type="Pfam" id="PF00702">
    <property type="entry name" value="Hydrolase"/>
    <property type="match status" value="1"/>
</dbReference>
<sequence length="215" mass="24754">MTNLKNKKNIIFDLGNVVVDIHLNTTIERFKELGFKQHGNFLGKYKQDGIFHDYEVGKITTMDFVKGIKEQMNASVSDNDVIEAWNAIIGDYKEERINTILKLRETHHVYLLSNTNEFHIKACADRVPIVGSLDKLFDKLYYSYEMNMSKPNRDIFEAVLSGANIKAEETLFLDDGPANVEMARSLGIESWLVEYPNQWVSRMDKLILEQLSVSQ</sequence>
<dbReference type="CDD" id="cd02603">
    <property type="entry name" value="HAD_sEH-N_like"/>
    <property type="match status" value="1"/>
</dbReference>
<dbReference type="STRING" id="869213.GCA_000517085_03387"/>
<dbReference type="Gene3D" id="1.10.150.240">
    <property type="entry name" value="Putative phosphatase, domain 2"/>
    <property type="match status" value="1"/>
</dbReference>
<dbReference type="OrthoDB" id="9797415at2"/>
<organism evidence="1 2">
    <name type="scientific">Saccharicrinis fermentans DSM 9555 = JCM 21142</name>
    <dbReference type="NCBI Taxonomy" id="869213"/>
    <lineage>
        <taxon>Bacteria</taxon>
        <taxon>Pseudomonadati</taxon>
        <taxon>Bacteroidota</taxon>
        <taxon>Bacteroidia</taxon>
        <taxon>Marinilabiliales</taxon>
        <taxon>Marinilabiliaceae</taxon>
        <taxon>Saccharicrinis</taxon>
    </lineage>
</organism>
<dbReference type="NCBIfam" id="TIGR01509">
    <property type="entry name" value="HAD-SF-IA-v3"/>
    <property type="match status" value="1"/>
</dbReference>
<dbReference type="Gene3D" id="3.40.50.1000">
    <property type="entry name" value="HAD superfamily/HAD-like"/>
    <property type="match status" value="1"/>
</dbReference>
<dbReference type="SUPFAM" id="SSF56784">
    <property type="entry name" value="HAD-like"/>
    <property type="match status" value="1"/>
</dbReference>
<dbReference type="PANTHER" id="PTHR43611:SF3">
    <property type="entry name" value="FLAVIN MONONUCLEOTIDE HYDROLASE 1, CHLOROPLATIC"/>
    <property type="match status" value="1"/>
</dbReference>
<dbReference type="RefSeq" id="WP_052343261.1">
    <property type="nucleotide sequence ID" value="NZ_BAMD01000009.1"/>
</dbReference>